<evidence type="ECO:0000256" key="2">
    <source>
        <dbReference type="ARBA" id="ARBA00022475"/>
    </source>
</evidence>
<protein>
    <submittedName>
        <fullName evidence="7">Putative MFS family arabinose efflux permease</fullName>
    </submittedName>
</protein>
<dbReference type="InterPro" id="IPR011701">
    <property type="entry name" value="MFS"/>
</dbReference>
<sequence>MSSSGVRQDLSLLRDRPFTLLLVARTLSMLGVAFGPVAIAFGVLGLPGSTATTLSAVLTAEALPMVGFMLVGGVVADRLPRHRVIAVSETANALAYAGLAAAMLTGHTPLPLLIALCAVSGTASALLYPALTGIIPDVVPPERLQTANALLGLGQNSARVAGTVLSGAAVALLGAGWALAASGATFAVSAVLATLLGRSLRGRARGGGGSSMLADLRAGWHEFFSRQWLWVVVAQFSIVVLALQAAHGVLGPLLARDELGGAPAWSAVLAAQAFGMVVGVLLAMRVRPRRPIFVGVLLTFSAAAPSLLLGVGAPLWSAVAGAFLTGVCFDVFGVLWATTMQREVPPESLSRVASYDALGSLMLGPVGLMIAGPVAELAGVRPSLIGCAVLMVLVTFAALLAPGVRGLRAPDPRVPAPSPGTPAPPA</sequence>
<feature type="transmembrane region" description="Helical" evidence="6">
    <location>
        <begin position="291"/>
        <end position="309"/>
    </location>
</feature>
<evidence type="ECO:0000313" key="7">
    <source>
        <dbReference type="EMBL" id="TQM75566.1"/>
    </source>
</evidence>
<dbReference type="Gene3D" id="1.20.1250.20">
    <property type="entry name" value="MFS general substrate transporter like domains"/>
    <property type="match status" value="1"/>
</dbReference>
<evidence type="ECO:0000256" key="1">
    <source>
        <dbReference type="ARBA" id="ARBA00004651"/>
    </source>
</evidence>
<dbReference type="AlphaFoldDB" id="A0A543IYB5"/>
<dbReference type="CDD" id="cd06173">
    <property type="entry name" value="MFS_MefA_like"/>
    <property type="match status" value="1"/>
</dbReference>
<dbReference type="Pfam" id="PF07690">
    <property type="entry name" value="MFS_1"/>
    <property type="match status" value="1"/>
</dbReference>
<feature type="transmembrane region" description="Helical" evidence="6">
    <location>
        <begin position="315"/>
        <end position="337"/>
    </location>
</feature>
<feature type="transmembrane region" description="Helical" evidence="6">
    <location>
        <begin position="20"/>
        <end position="44"/>
    </location>
</feature>
<dbReference type="PANTHER" id="PTHR23513:SF11">
    <property type="entry name" value="STAPHYLOFERRIN A TRANSPORTER"/>
    <property type="match status" value="1"/>
</dbReference>
<feature type="transmembrane region" description="Helical" evidence="6">
    <location>
        <begin position="349"/>
        <end position="371"/>
    </location>
</feature>
<dbReference type="PANTHER" id="PTHR23513">
    <property type="entry name" value="INTEGRAL MEMBRANE EFFLUX PROTEIN-RELATED"/>
    <property type="match status" value="1"/>
</dbReference>
<reference evidence="7 8" key="1">
    <citation type="submission" date="2019-06" db="EMBL/GenBank/DDBJ databases">
        <title>Sequencing the genomes of 1000 actinobacteria strains.</title>
        <authorList>
            <person name="Klenk H.-P."/>
        </authorList>
    </citation>
    <scope>NUCLEOTIDE SEQUENCE [LARGE SCALE GENOMIC DNA]</scope>
    <source>
        <strain evidence="7 8">DSM 43186</strain>
    </source>
</reference>
<evidence type="ECO:0000256" key="4">
    <source>
        <dbReference type="ARBA" id="ARBA00022989"/>
    </source>
</evidence>
<gene>
    <name evidence="7" type="ORF">FHX40_2278</name>
</gene>
<keyword evidence="3 6" id="KW-0812">Transmembrane</keyword>
<feature type="transmembrane region" description="Helical" evidence="6">
    <location>
        <begin position="56"/>
        <end position="76"/>
    </location>
</feature>
<feature type="transmembrane region" description="Helical" evidence="6">
    <location>
        <begin position="175"/>
        <end position="196"/>
    </location>
</feature>
<keyword evidence="4 6" id="KW-1133">Transmembrane helix</keyword>
<keyword evidence="2" id="KW-1003">Cell membrane</keyword>
<organism evidence="7 8">
    <name type="scientific">Thermopolyspora flexuosa</name>
    <dbReference type="NCBI Taxonomy" id="103836"/>
    <lineage>
        <taxon>Bacteria</taxon>
        <taxon>Bacillati</taxon>
        <taxon>Actinomycetota</taxon>
        <taxon>Actinomycetes</taxon>
        <taxon>Streptosporangiales</taxon>
        <taxon>Streptosporangiaceae</taxon>
        <taxon>Thermopolyspora</taxon>
    </lineage>
</organism>
<dbReference type="GO" id="GO:0022857">
    <property type="term" value="F:transmembrane transporter activity"/>
    <property type="evidence" value="ECO:0007669"/>
    <property type="project" value="InterPro"/>
</dbReference>
<evidence type="ECO:0000256" key="3">
    <source>
        <dbReference type="ARBA" id="ARBA00022692"/>
    </source>
</evidence>
<feature type="transmembrane region" description="Helical" evidence="6">
    <location>
        <begin position="262"/>
        <end position="284"/>
    </location>
</feature>
<comment type="caution">
    <text evidence="7">The sequence shown here is derived from an EMBL/GenBank/DDBJ whole genome shotgun (WGS) entry which is preliminary data.</text>
</comment>
<name>A0A543IYB5_9ACTN</name>
<comment type="subcellular location">
    <subcellularLocation>
        <location evidence="1">Cell membrane</location>
        <topology evidence="1">Multi-pass membrane protein</topology>
    </subcellularLocation>
</comment>
<keyword evidence="8" id="KW-1185">Reference proteome</keyword>
<feature type="transmembrane region" description="Helical" evidence="6">
    <location>
        <begin position="383"/>
        <end position="404"/>
    </location>
</feature>
<accession>A0A543IYB5</accession>
<feature type="transmembrane region" description="Helical" evidence="6">
    <location>
        <begin position="112"/>
        <end position="131"/>
    </location>
</feature>
<dbReference type="SUPFAM" id="SSF103473">
    <property type="entry name" value="MFS general substrate transporter"/>
    <property type="match status" value="1"/>
</dbReference>
<feature type="transmembrane region" description="Helical" evidence="6">
    <location>
        <begin position="228"/>
        <end position="250"/>
    </location>
</feature>
<dbReference type="EMBL" id="VFPQ01000001">
    <property type="protein sequence ID" value="TQM75566.1"/>
    <property type="molecule type" value="Genomic_DNA"/>
</dbReference>
<evidence type="ECO:0000256" key="5">
    <source>
        <dbReference type="ARBA" id="ARBA00023136"/>
    </source>
</evidence>
<dbReference type="GO" id="GO:0005886">
    <property type="term" value="C:plasma membrane"/>
    <property type="evidence" value="ECO:0007669"/>
    <property type="project" value="UniProtKB-SubCell"/>
</dbReference>
<proteinExistence type="predicted"/>
<dbReference type="Proteomes" id="UP000319213">
    <property type="component" value="Unassembled WGS sequence"/>
</dbReference>
<dbReference type="InterPro" id="IPR036259">
    <property type="entry name" value="MFS_trans_sf"/>
</dbReference>
<evidence type="ECO:0000256" key="6">
    <source>
        <dbReference type="SAM" id="Phobius"/>
    </source>
</evidence>
<evidence type="ECO:0000313" key="8">
    <source>
        <dbReference type="Proteomes" id="UP000319213"/>
    </source>
</evidence>
<keyword evidence="5 6" id="KW-0472">Membrane</keyword>
<dbReference type="RefSeq" id="WP_229788181.1">
    <property type="nucleotide sequence ID" value="NZ_BMPV01000001.1"/>
</dbReference>